<name>W7X472_TETTS</name>
<dbReference type="KEGG" id="tet:TTHERM_000688831"/>
<accession>W7X472</accession>
<dbReference type="GeneID" id="24440214"/>
<sequence length="476" mass="55167">MDLSYMMAGNAKSFIEIVSSSSPSHYSAYSLSIDKSVVLDESSPPSSAKKCDITPRKLNLTPMGKGSLDIMSLFAKKPSNIDAPGRDETIKGKQIIENKCEDITQELNLMNQFVKEQIQRSKESHDDKEMEIFELKQYFIKQMKELQERNQNLLNENMVLKEIHNELDRSAEKIAVFRSGQKSLNICSYLYDSWKNRESKADLYNKYIDKVQQYDELLKKHQQLESEYLKLLQTNNNQLLAKGTSNQMEVQKKKRGRKPKNSQQFQENSFINIENENSCEVLTKKLLKSLETEGINSKNIKQRKEYIIDDDNKSDVSVKVLKEKTDFYNKRNQLNATPIKNMQKNKSANKQVDNKTPIKQIVLLDSDKSSISQKSQLTKKQPPKQINQNNNNNSNNNIKKQQQNQLINEVSRKNSYCNQIDDQDNEEFDDNRSTVSNNCSKRENKKKKIVSKQMKKFNQEAQDTAFNSIADTLFNF</sequence>
<dbReference type="Proteomes" id="UP000009168">
    <property type="component" value="Unassembled WGS sequence"/>
</dbReference>
<evidence type="ECO:0000256" key="2">
    <source>
        <dbReference type="SAM" id="MobiDB-lite"/>
    </source>
</evidence>
<evidence type="ECO:0000313" key="4">
    <source>
        <dbReference type="Proteomes" id="UP000009168"/>
    </source>
</evidence>
<feature type="region of interest" description="Disordered" evidence="2">
    <location>
        <begin position="240"/>
        <end position="269"/>
    </location>
</feature>
<keyword evidence="1" id="KW-0175">Coiled coil</keyword>
<protein>
    <submittedName>
        <fullName evidence="3">Uncharacterized protein</fullName>
    </submittedName>
</protein>
<feature type="compositionally biased region" description="Low complexity" evidence="2">
    <location>
        <begin position="369"/>
        <end position="405"/>
    </location>
</feature>
<organism evidence="3 4">
    <name type="scientific">Tetrahymena thermophila (strain SB210)</name>
    <dbReference type="NCBI Taxonomy" id="312017"/>
    <lineage>
        <taxon>Eukaryota</taxon>
        <taxon>Sar</taxon>
        <taxon>Alveolata</taxon>
        <taxon>Ciliophora</taxon>
        <taxon>Intramacronucleata</taxon>
        <taxon>Oligohymenophorea</taxon>
        <taxon>Hymenostomatida</taxon>
        <taxon>Tetrahymenina</taxon>
        <taxon>Tetrahymenidae</taxon>
        <taxon>Tetrahymena</taxon>
    </lineage>
</organism>
<dbReference type="AlphaFoldDB" id="W7X472"/>
<keyword evidence="4" id="KW-1185">Reference proteome</keyword>
<dbReference type="InParanoid" id="W7X472"/>
<proteinExistence type="predicted"/>
<dbReference type="EMBL" id="GG662260">
    <property type="protein sequence ID" value="EWS71208.1"/>
    <property type="molecule type" value="Genomic_DNA"/>
</dbReference>
<feature type="coiled-coil region" evidence="1">
    <location>
        <begin position="204"/>
        <end position="234"/>
    </location>
</feature>
<evidence type="ECO:0000313" key="3">
    <source>
        <dbReference type="EMBL" id="EWS71208.1"/>
    </source>
</evidence>
<feature type="region of interest" description="Disordered" evidence="2">
    <location>
        <begin position="363"/>
        <end position="405"/>
    </location>
</feature>
<gene>
    <name evidence="3" type="ORF">TTHERM_000688831</name>
</gene>
<evidence type="ECO:0000256" key="1">
    <source>
        <dbReference type="SAM" id="Coils"/>
    </source>
</evidence>
<reference evidence="4" key="1">
    <citation type="journal article" date="2006" name="PLoS Biol.">
        <title>Macronuclear genome sequence of the ciliate Tetrahymena thermophila, a model eukaryote.</title>
        <authorList>
            <person name="Eisen J.A."/>
            <person name="Coyne R.S."/>
            <person name="Wu M."/>
            <person name="Wu D."/>
            <person name="Thiagarajan M."/>
            <person name="Wortman J.R."/>
            <person name="Badger J.H."/>
            <person name="Ren Q."/>
            <person name="Amedeo P."/>
            <person name="Jones K.M."/>
            <person name="Tallon L.J."/>
            <person name="Delcher A.L."/>
            <person name="Salzberg S.L."/>
            <person name="Silva J.C."/>
            <person name="Haas B.J."/>
            <person name="Majoros W.H."/>
            <person name="Farzad M."/>
            <person name="Carlton J.M."/>
            <person name="Smith R.K. Jr."/>
            <person name="Garg J."/>
            <person name="Pearlman R.E."/>
            <person name="Karrer K.M."/>
            <person name="Sun L."/>
            <person name="Manning G."/>
            <person name="Elde N.C."/>
            <person name="Turkewitz A.P."/>
            <person name="Asai D.J."/>
            <person name="Wilkes D.E."/>
            <person name="Wang Y."/>
            <person name="Cai H."/>
            <person name="Collins K."/>
            <person name="Stewart B.A."/>
            <person name="Lee S.R."/>
            <person name="Wilamowska K."/>
            <person name="Weinberg Z."/>
            <person name="Ruzzo W.L."/>
            <person name="Wloga D."/>
            <person name="Gaertig J."/>
            <person name="Frankel J."/>
            <person name="Tsao C.-C."/>
            <person name="Gorovsky M.A."/>
            <person name="Keeling P.J."/>
            <person name="Waller R.F."/>
            <person name="Patron N.J."/>
            <person name="Cherry J.M."/>
            <person name="Stover N.A."/>
            <person name="Krieger C.J."/>
            <person name="del Toro C."/>
            <person name="Ryder H.F."/>
            <person name="Williamson S.C."/>
            <person name="Barbeau R.A."/>
            <person name="Hamilton E.P."/>
            <person name="Orias E."/>
        </authorList>
    </citation>
    <scope>NUCLEOTIDE SEQUENCE [LARGE SCALE GENOMIC DNA]</scope>
    <source>
        <strain evidence="4">SB210</strain>
    </source>
</reference>
<dbReference type="RefSeq" id="XP_012656261.1">
    <property type="nucleotide sequence ID" value="XM_012800807.1"/>
</dbReference>
<feature type="region of interest" description="Disordered" evidence="2">
    <location>
        <begin position="421"/>
        <end position="447"/>
    </location>
</feature>
<feature type="coiled-coil region" evidence="1">
    <location>
        <begin position="136"/>
        <end position="163"/>
    </location>
</feature>